<dbReference type="GO" id="GO:0043248">
    <property type="term" value="P:proteasome assembly"/>
    <property type="evidence" value="ECO:0007669"/>
    <property type="project" value="InterPro"/>
</dbReference>
<dbReference type="AlphaFoldDB" id="R4FN57"/>
<dbReference type="InParanoid" id="R4FN57"/>
<dbReference type="HOGENOM" id="CLU_138031_2_0_1"/>
<dbReference type="PANTHER" id="PTHR33559">
    <property type="entry name" value="PROTEASOME ASSEMBLY CHAPERONE 4"/>
    <property type="match status" value="1"/>
</dbReference>
<reference evidence="1" key="1">
    <citation type="submission" date="2013-04" db="EMBL/GenBank/DDBJ databases">
        <title>An insight into the transcriptome of the digestive tract of the blood sucking bug, Rhodnius prolixus.</title>
        <authorList>
            <person name="Ribeiro J.M.C."/>
            <person name="Genta F.A."/>
            <person name="Sorgine M.H.F."/>
            <person name="Paiva-Silva G.O."/>
            <person name="Majerowicz D."/>
            <person name="Medeiros M."/>
            <person name="Koerich L."/>
            <person name="Terra W.R."/>
            <person name="Ferreira C."/>
            <person name="Pimentel A.C."/>
            <person name="Bisch P.M."/>
            <person name="Diniz M.M.P."/>
            <person name="Nascimento R."/>
            <person name="Salmon D."/>
            <person name="Silber A.M."/>
            <person name="Alves M."/>
            <person name="Oliveira M.F."/>
            <person name="Gondim K.C."/>
            <person name="Silva Neto M.A.C."/>
            <person name="Atella G.C."/>
            <person name="Araujo H."/>
            <person name="Dias F.S."/>
            <person name="Polycarpo C.R."/>
            <person name="Fampa P."/>
            <person name="Melo A.C."/>
            <person name="Tanaka A.S."/>
            <person name="Balczun C."/>
            <person name="Oliveira J.H.M."/>
            <person name="Goncalves R."/>
            <person name="Lazoski C."/>
            <person name="Pereira M.A."/>
            <person name="Rivera-Pomar R."/>
            <person name="Diambra L."/>
            <person name="Schaub G.A."/>
            <person name="Garcia E.S."/>
            <person name="Azambuja P."/>
            <person name="Braz G.R.C."/>
            <person name="Oliveira P.L."/>
        </authorList>
    </citation>
    <scope>NUCLEOTIDE SEQUENCE</scope>
</reference>
<dbReference type="eggNOG" id="ENOG502TN5Y">
    <property type="taxonomic scope" value="Eukaryota"/>
</dbReference>
<accession>R4FN57</accession>
<name>R4FN57_RHOPR</name>
<organism evidence="1">
    <name type="scientific">Rhodnius prolixus</name>
    <name type="common">Triatomid bug</name>
    <dbReference type="NCBI Taxonomy" id="13249"/>
    <lineage>
        <taxon>Eukaryota</taxon>
        <taxon>Metazoa</taxon>
        <taxon>Ecdysozoa</taxon>
        <taxon>Arthropoda</taxon>
        <taxon>Hexapoda</taxon>
        <taxon>Insecta</taxon>
        <taxon>Pterygota</taxon>
        <taxon>Neoptera</taxon>
        <taxon>Paraneoptera</taxon>
        <taxon>Hemiptera</taxon>
        <taxon>Heteroptera</taxon>
        <taxon>Panheteroptera</taxon>
        <taxon>Cimicomorpha</taxon>
        <taxon>Reduviidae</taxon>
        <taxon>Triatominae</taxon>
        <taxon>Rhodnius</taxon>
    </lineage>
</organism>
<dbReference type="PANTHER" id="PTHR33559:SF1">
    <property type="entry name" value="PROTEASOME ASSEMBLY CHAPERONE 4"/>
    <property type="match status" value="1"/>
</dbReference>
<dbReference type="Pfam" id="PF16093">
    <property type="entry name" value="PAC4"/>
    <property type="match status" value="1"/>
</dbReference>
<proteinExistence type="evidence at transcript level"/>
<dbReference type="Proteomes" id="UP000015103">
    <property type="component" value="Unassembled WGS sequence"/>
</dbReference>
<evidence type="ECO:0008006" key="4">
    <source>
        <dbReference type="Google" id="ProtNLM"/>
    </source>
</evidence>
<dbReference type="STRING" id="13249.R4FN57"/>
<protein>
    <recommendedName>
        <fullName evidence="4">Proteasome assembly chaperone 4</fullName>
    </recommendedName>
</protein>
<evidence type="ECO:0000313" key="2">
    <source>
        <dbReference type="EnsemblMetazoa" id="RPRC003472-PA"/>
    </source>
</evidence>
<dbReference type="EnsemblMetazoa" id="RPRC003472-RA">
    <property type="protein sequence ID" value="RPRC003472-PA"/>
    <property type="gene ID" value="RPRC003472"/>
</dbReference>
<dbReference type="VEuPathDB" id="VectorBase:RPRC003472"/>
<evidence type="ECO:0000313" key="3">
    <source>
        <dbReference type="Proteomes" id="UP000015103"/>
    </source>
</evidence>
<reference evidence="2" key="3">
    <citation type="submission" date="2015-05" db="UniProtKB">
        <authorList>
            <consortium name="EnsemblMetazoa"/>
        </authorList>
    </citation>
    <scope>IDENTIFICATION</scope>
</reference>
<dbReference type="InterPro" id="IPR032157">
    <property type="entry name" value="PAC4"/>
</dbReference>
<keyword evidence="3" id="KW-1185">Reference proteome</keyword>
<dbReference type="EMBL" id="ACPB03008541">
    <property type="status" value="NOT_ANNOTATED_CDS"/>
    <property type="molecule type" value="Genomic_DNA"/>
</dbReference>
<dbReference type="EMBL" id="GAHY01001434">
    <property type="protein sequence ID" value="JAA76076.1"/>
    <property type="molecule type" value="mRNA"/>
</dbReference>
<sequence>MGSPINNCINSSSYTLEYCDSSFKTHEFAGTVFDTQVNFKVLKMDNSIFIWIGLFSKEIFGDLCLAMSTRFQSTPISTQFFGEFTDIVSPTLAKKLAKRLGKQVFLSCNITDNIMLPEVEKLLCEEINKNPHYF</sequence>
<evidence type="ECO:0000313" key="1">
    <source>
        <dbReference type="EMBL" id="JAA76076.1"/>
    </source>
</evidence>
<dbReference type="OMA" id="HVMKLDG"/>
<reference evidence="3" key="2">
    <citation type="submission" date="2015-04" db="EMBL/GenBank/DDBJ databases">
        <authorList>
            <person name="Wilson R.K."/>
            <person name="Warren W."/>
            <person name="Dotson E."/>
            <person name="Oliveira P.L."/>
        </authorList>
    </citation>
    <scope>NUCLEOTIDE SEQUENCE</scope>
</reference>